<dbReference type="PANTHER" id="PTHR31735:SF1">
    <property type="entry name" value="VACUOLAR MEMBRANE PROTEIN YPL162C"/>
    <property type="match status" value="1"/>
</dbReference>
<keyword evidence="2" id="KW-0812">Transmembrane</keyword>
<feature type="region of interest" description="Disordered" evidence="1">
    <location>
        <begin position="348"/>
        <end position="388"/>
    </location>
</feature>
<keyword evidence="2" id="KW-0472">Membrane</keyword>
<dbReference type="InterPro" id="IPR022127">
    <property type="entry name" value="STIMATE/YPL162C"/>
</dbReference>
<feature type="transmembrane region" description="Helical" evidence="2">
    <location>
        <begin position="123"/>
        <end position="144"/>
    </location>
</feature>
<keyword evidence="4" id="KW-1185">Reference proteome</keyword>
<sequence>MVSIRSPSPPPDLFRKGPFPFPPPDSAFFSADSPHPDFAPSFPPGGGPPPPPFHGGAPGHFRPDKNSFGAGSHAPPCSAPGSAIPQLIVLVYIFAIFFLVISRRLERPRRRLSTWASDCLRQIVAFAASNFAVIAVLSSTHAPGQVPFASSPVLSCRVPTVADFLDTTLGLMLFWPVHTGLYAVLRLIPAFKSLRSGVYQSSVSLFFLQTSLLALCLLIAKLTVATMVTEFIGLDTMVVNVLLRWTWHIGPGAEVLMIRAVYPLLFATTQLLVVDRIIRHKSHSLLRKTSADFCDEAQEPMIQSDNYYSFSSAAPGASTVAPTPAPATEQRAPLEVLTVDPRTSADLPSCDFFEASPSPSTHSSSSSSSSSSDASSTCSSPSSISSFTSSITYTDNLPDRSQIMNVLLTPPDLAPAATTPAPPDYPLALPEDEDHAGEELPTYDDSQRQALQVRERERQRVMDVKRQQNLL</sequence>
<dbReference type="RefSeq" id="XP_064768763.1">
    <property type="nucleotide sequence ID" value="XM_064909621.1"/>
</dbReference>
<dbReference type="Proteomes" id="UP001498771">
    <property type="component" value="Unassembled WGS sequence"/>
</dbReference>
<feature type="transmembrane region" description="Helical" evidence="2">
    <location>
        <begin position="164"/>
        <end position="185"/>
    </location>
</feature>
<proteinExistence type="predicted"/>
<protein>
    <submittedName>
        <fullName evidence="3">Uncharacterized protein</fullName>
    </submittedName>
</protein>
<feature type="transmembrane region" description="Helical" evidence="2">
    <location>
        <begin position="83"/>
        <end position="102"/>
    </location>
</feature>
<gene>
    <name evidence="3" type="ORF">BZA70DRAFT_139218</name>
</gene>
<evidence type="ECO:0000256" key="2">
    <source>
        <dbReference type="SAM" id="Phobius"/>
    </source>
</evidence>
<feature type="compositionally biased region" description="Pro residues" evidence="1">
    <location>
        <begin position="41"/>
        <end position="53"/>
    </location>
</feature>
<feature type="region of interest" description="Disordered" evidence="1">
    <location>
        <begin position="414"/>
        <end position="471"/>
    </location>
</feature>
<feature type="transmembrane region" description="Helical" evidence="2">
    <location>
        <begin position="197"/>
        <end position="220"/>
    </location>
</feature>
<dbReference type="PANTHER" id="PTHR31735">
    <property type="entry name" value="VACUOLAR MEMBRANE PROTEIN YPL162C"/>
    <property type="match status" value="1"/>
</dbReference>
<organism evidence="3 4">
    <name type="scientific">Myxozyma melibiosi</name>
    <dbReference type="NCBI Taxonomy" id="54550"/>
    <lineage>
        <taxon>Eukaryota</taxon>
        <taxon>Fungi</taxon>
        <taxon>Dikarya</taxon>
        <taxon>Ascomycota</taxon>
        <taxon>Saccharomycotina</taxon>
        <taxon>Lipomycetes</taxon>
        <taxon>Lipomycetales</taxon>
        <taxon>Lipomycetaceae</taxon>
        <taxon>Myxozyma</taxon>
    </lineage>
</organism>
<dbReference type="Pfam" id="PF12400">
    <property type="entry name" value="STIMATE"/>
    <property type="match status" value="1"/>
</dbReference>
<feature type="region of interest" description="Disordered" evidence="1">
    <location>
        <begin position="1"/>
        <end position="75"/>
    </location>
</feature>
<dbReference type="EMBL" id="JBBJBU010000004">
    <property type="protein sequence ID" value="KAK7205730.1"/>
    <property type="molecule type" value="Genomic_DNA"/>
</dbReference>
<accession>A0ABR1F7A4</accession>
<reference evidence="3 4" key="1">
    <citation type="submission" date="2024-03" db="EMBL/GenBank/DDBJ databases">
        <title>Genome-scale model development and genomic sequencing of the oleaginous clade Lipomyces.</title>
        <authorList>
            <consortium name="Lawrence Berkeley National Laboratory"/>
            <person name="Czajka J.J."/>
            <person name="Han Y."/>
            <person name="Kim J."/>
            <person name="Mondo S.J."/>
            <person name="Hofstad B.A."/>
            <person name="Robles A."/>
            <person name="Haridas S."/>
            <person name="Riley R."/>
            <person name="LaButti K."/>
            <person name="Pangilinan J."/>
            <person name="Andreopoulos W."/>
            <person name="Lipzen A."/>
            <person name="Yan J."/>
            <person name="Wang M."/>
            <person name="Ng V."/>
            <person name="Grigoriev I.V."/>
            <person name="Spatafora J.W."/>
            <person name="Magnuson J.K."/>
            <person name="Baker S.E."/>
            <person name="Pomraning K.R."/>
        </authorList>
    </citation>
    <scope>NUCLEOTIDE SEQUENCE [LARGE SCALE GENOMIC DNA]</scope>
    <source>
        <strain evidence="3 4">Phaff 52-87</strain>
    </source>
</reference>
<evidence type="ECO:0000313" key="4">
    <source>
        <dbReference type="Proteomes" id="UP001498771"/>
    </source>
</evidence>
<keyword evidence="2" id="KW-1133">Transmembrane helix</keyword>
<evidence type="ECO:0000313" key="3">
    <source>
        <dbReference type="EMBL" id="KAK7205730.1"/>
    </source>
</evidence>
<feature type="transmembrane region" description="Helical" evidence="2">
    <location>
        <begin position="260"/>
        <end position="278"/>
    </location>
</feature>
<name>A0ABR1F7A4_9ASCO</name>
<dbReference type="GeneID" id="90035133"/>
<comment type="caution">
    <text evidence="3">The sequence shown here is derived from an EMBL/GenBank/DDBJ whole genome shotgun (WGS) entry which is preliminary data.</text>
</comment>
<feature type="compositionally biased region" description="Low complexity" evidence="1">
    <location>
        <begin position="356"/>
        <end position="388"/>
    </location>
</feature>
<evidence type="ECO:0000256" key="1">
    <source>
        <dbReference type="SAM" id="MobiDB-lite"/>
    </source>
</evidence>
<feature type="compositionally biased region" description="Low complexity" evidence="1">
    <location>
        <begin position="26"/>
        <end position="40"/>
    </location>
</feature>
<feature type="compositionally biased region" description="Basic and acidic residues" evidence="1">
    <location>
        <begin position="453"/>
        <end position="471"/>
    </location>
</feature>